<dbReference type="AlphaFoldDB" id="A0A9Q0YHZ9"/>
<reference evidence="1" key="1">
    <citation type="submission" date="2021-10" db="EMBL/GenBank/DDBJ databases">
        <title>Tropical sea cucumber genome reveals ecological adaptation and Cuvierian tubules defense mechanism.</title>
        <authorList>
            <person name="Chen T."/>
        </authorList>
    </citation>
    <scope>NUCLEOTIDE SEQUENCE</scope>
    <source>
        <strain evidence="1">Nanhai2018</strain>
        <tissue evidence="1">Muscle</tissue>
    </source>
</reference>
<dbReference type="Proteomes" id="UP001152320">
    <property type="component" value="Unassembled WGS sequence"/>
</dbReference>
<protein>
    <submittedName>
        <fullName evidence="1">Uncharacterized protein</fullName>
    </submittedName>
</protein>
<proteinExistence type="predicted"/>
<comment type="caution">
    <text evidence="1">The sequence shown here is derived from an EMBL/GenBank/DDBJ whole genome shotgun (WGS) entry which is preliminary data.</text>
</comment>
<evidence type="ECO:0000313" key="2">
    <source>
        <dbReference type="Proteomes" id="UP001152320"/>
    </source>
</evidence>
<accession>A0A9Q0YHZ9</accession>
<organism evidence="1 2">
    <name type="scientific">Holothuria leucospilota</name>
    <name type="common">Black long sea cucumber</name>
    <name type="synonym">Mertensiothuria leucospilota</name>
    <dbReference type="NCBI Taxonomy" id="206669"/>
    <lineage>
        <taxon>Eukaryota</taxon>
        <taxon>Metazoa</taxon>
        <taxon>Echinodermata</taxon>
        <taxon>Eleutherozoa</taxon>
        <taxon>Echinozoa</taxon>
        <taxon>Holothuroidea</taxon>
        <taxon>Aspidochirotacea</taxon>
        <taxon>Aspidochirotida</taxon>
        <taxon>Holothuriidae</taxon>
        <taxon>Holothuria</taxon>
    </lineage>
</organism>
<evidence type="ECO:0000313" key="1">
    <source>
        <dbReference type="EMBL" id="KAJ8019036.1"/>
    </source>
</evidence>
<name>A0A9Q0YHZ9_HOLLE</name>
<sequence length="57" mass="6399">MKLQSASIYATKATISGRQAINSDLDSITIRRLFRINLLISPLLNISVVNRIIPFQI</sequence>
<dbReference type="EMBL" id="JAIZAY010000102">
    <property type="protein sequence ID" value="KAJ8019036.1"/>
    <property type="molecule type" value="Genomic_DNA"/>
</dbReference>
<gene>
    <name evidence="1" type="ORF">HOLleu_42626</name>
</gene>
<keyword evidence="2" id="KW-1185">Reference proteome</keyword>